<sequence length="726" mass="82807">MSFRLPEFYLSYPARLNPNLQRAREHTKQWARRMEMIDVPQQGKEIWTEADLDRDDYALLCAYTHPDCDGDELDLVTDWYVWVFYFDDHFVELYKRDPDLTAAREHLDRLRAFMPVEGEITEEPTNPVEAGLADLWRRTVPSMSVDWRRRFAESTKALLDESLWELHNISEGRLSNPIEYIEMRRKVGGAPWSANLVEHAVGVEVPAELAGTRPLEVLRDTFSDAVHLRNDLFSYEREVTDEGELSNGVLVFEKFLGVDTQEAAETVNDLLTSRMHQFEHTAITEIPRLLDEHGVDPAGRFAVLGYAKGLQDWQSGGHEWHMASGRYPEGGGSTAVLGGPTGLGTAGAYIAKSLASTAPQRLRSFSHVPYQAVGPVRRPRLEVPFELRLCPHLDEAREHAVDWSREMGMFAEVQPVWDEEAVRFNDLPLCAAGLDPDASLEELDLASHWLVWGTYGDDLYPQRYGHARDITGAKAQNERLKQVMTDSGEPGIVPVNMMERGLADLWRRTTAPMNARERASLRDAVNVMIDSWVWELDNQALNHIPDPVDYVEMRRATFGSDMTMSLARFSHGDVVPPELYETRAVQNLENSAIDCATLLNDVFSYRKEIEFEGEVHNAVLVVRNFLGCDQDRAFEIVHELFDARMSQFQHVIEVELPALYEERQVSPEAREALNEHAEELQDWLAGILNWHEKVARYRDEEPRHNAPMSGLRAFYAPSTPWDPVLG</sequence>
<keyword evidence="1 2" id="KW-0456">Lyase</keyword>
<comment type="cofactor">
    <cofactor evidence="2">
        <name>Mg(2+)</name>
        <dbReference type="ChEBI" id="CHEBI:18420"/>
    </cofactor>
</comment>
<gene>
    <name evidence="3" type="ORF">SAMN05660874_04927</name>
</gene>
<dbReference type="AlphaFoldDB" id="A0A1I6UIS8"/>
<keyword evidence="2" id="KW-0460">Magnesium</keyword>
<dbReference type="RefSeq" id="WP_093422508.1">
    <property type="nucleotide sequence ID" value="NZ_FOZX01000011.1"/>
</dbReference>
<evidence type="ECO:0000313" key="3">
    <source>
        <dbReference type="EMBL" id="SFT01187.1"/>
    </source>
</evidence>
<accession>A0A1I6UIS8</accession>
<dbReference type="InterPro" id="IPR008949">
    <property type="entry name" value="Isoprenoid_synthase_dom_sf"/>
</dbReference>
<organism evidence="3 4">
    <name type="scientific">Saccharopolyspora flava</name>
    <dbReference type="NCBI Taxonomy" id="95161"/>
    <lineage>
        <taxon>Bacteria</taxon>
        <taxon>Bacillati</taxon>
        <taxon>Actinomycetota</taxon>
        <taxon>Actinomycetes</taxon>
        <taxon>Pseudonocardiales</taxon>
        <taxon>Pseudonocardiaceae</taxon>
        <taxon>Saccharopolyspora</taxon>
    </lineage>
</organism>
<evidence type="ECO:0000256" key="2">
    <source>
        <dbReference type="RuleBase" id="RU366034"/>
    </source>
</evidence>
<name>A0A1I6UIS8_9PSEU</name>
<comment type="similarity">
    <text evidence="2">Belongs to the terpene synthase family.</text>
</comment>
<evidence type="ECO:0000256" key="1">
    <source>
        <dbReference type="ARBA" id="ARBA00023239"/>
    </source>
</evidence>
<dbReference type="Pfam" id="PF19086">
    <property type="entry name" value="Terpene_syn_C_2"/>
    <property type="match status" value="2"/>
</dbReference>
<proteinExistence type="inferred from homology"/>
<dbReference type="EMBL" id="FOZX01000011">
    <property type="protein sequence ID" value="SFT01187.1"/>
    <property type="molecule type" value="Genomic_DNA"/>
</dbReference>
<dbReference type="GO" id="GO:0010333">
    <property type="term" value="F:terpene synthase activity"/>
    <property type="evidence" value="ECO:0007669"/>
    <property type="project" value="InterPro"/>
</dbReference>
<dbReference type="InterPro" id="IPR034686">
    <property type="entry name" value="Terpene_cyclase-like_2"/>
</dbReference>
<dbReference type="STRING" id="95161.SAMN05660874_04927"/>
<dbReference type="PANTHER" id="PTHR35201">
    <property type="entry name" value="TERPENE SYNTHASE"/>
    <property type="match status" value="1"/>
</dbReference>
<dbReference type="SFLD" id="SFLDG01020">
    <property type="entry name" value="Terpene_Cyclase_Like_2"/>
    <property type="match status" value="2"/>
</dbReference>
<dbReference type="Proteomes" id="UP000198852">
    <property type="component" value="Unassembled WGS sequence"/>
</dbReference>
<protein>
    <recommendedName>
        <fullName evidence="2">Terpene synthase</fullName>
        <ecNumber evidence="2">4.2.3.-</ecNumber>
    </recommendedName>
</protein>
<keyword evidence="4" id="KW-1185">Reference proteome</keyword>
<reference evidence="4" key="1">
    <citation type="submission" date="2016-10" db="EMBL/GenBank/DDBJ databases">
        <authorList>
            <person name="Varghese N."/>
            <person name="Submissions S."/>
        </authorList>
    </citation>
    <scope>NUCLEOTIDE SEQUENCE [LARGE SCALE GENOMIC DNA]</scope>
    <source>
        <strain evidence="4">DSM 44771</strain>
    </source>
</reference>
<dbReference type="SUPFAM" id="SSF48576">
    <property type="entry name" value="Terpenoid synthases"/>
    <property type="match status" value="2"/>
</dbReference>
<dbReference type="Gene3D" id="1.10.600.10">
    <property type="entry name" value="Farnesyl Diphosphate Synthase"/>
    <property type="match status" value="2"/>
</dbReference>
<dbReference type="GO" id="GO:0046872">
    <property type="term" value="F:metal ion binding"/>
    <property type="evidence" value="ECO:0007669"/>
    <property type="project" value="UniProtKB-KW"/>
</dbReference>
<dbReference type="EC" id="4.2.3.-" evidence="2"/>
<keyword evidence="2" id="KW-0479">Metal-binding</keyword>
<dbReference type="PANTHER" id="PTHR35201:SF4">
    <property type="entry name" value="BETA-PINACENE SYNTHASE-RELATED"/>
    <property type="match status" value="1"/>
</dbReference>
<dbReference type="OrthoDB" id="2989600at2"/>
<dbReference type="SFLD" id="SFLDS00005">
    <property type="entry name" value="Isoprenoid_Synthase_Type_I"/>
    <property type="match status" value="2"/>
</dbReference>
<evidence type="ECO:0000313" key="4">
    <source>
        <dbReference type="Proteomes" id="UP000198852"/>
    </source>
</evidence>